<dbReference type="EMBL" id="JALJOQ010000032">
    <property type="protein sequence ID" value="KAK9807262.1"/>
    <property type="molecule type" value="Genomic_DNA"/>
</dbReference>
<gene>
    <name evidence="6" type="ORF">WJX73_004721</name>
</gene>
<evidence type="ECO:0000256" key="4">
    <source>
        <dbReference type="PROSITE-ProRule" id="PRU00282"/>
    </source>
</evidence>
<keyword evidence="5" id="KW-0813">Transport</keyword>
<sequence>MPHQGQSQRASKLSALTSGVLTGSLVSILVQPFDVVRTQMQADAARQALRSTVMTAQSIVAAEGTRGLWRGTGPTVWRLSIGLGVQLSALEGLKDFLLQRHPGSEQSQGPAKLSNAEAFFAGGVARTIAAVVTCPITVVKTQMEYAAHSVKHKGTLDALLTVARTERLKGLYRGLGPTVLANAPFSALYYMFYSSLRARLSQDSTPSAPITFFSGAVASVAATLLTQPADVIRTHMQLDLARGLAKRLGPWATLQAVLRLGPSATFAGTAPRVLKRSLQQPAALRTASAPGRGRQMQPVFASALLRGLDAQADVNGSAVVQHLVVSAGGLSTAQATTEERPTALVQIIVWITLHPAATLNAWAAQTTIGRRAVRGHIRLAGSASLPATAAQDLGRGQELASLDRCYWQLKRLQGMPRGSDTHQRLALRLIHKGALSRAYLDPVFTAHLQCGRTTCTLMQGGGVSTEASAESLERTHLLLQPLDTADS</sequence>
<dbReference type="GO" id="GO:0016020">
    <property type="term" value="C:membrane"/>
    <property type="evidence" value="ECO:0007669"/>
    <property type="project" value="UniProtKB-SubCell"/>
</dbReference>
<evidence type="ECO:0000313" key="6">
    <source>
        <dbReference type="EMBL" id="KAK9807262.1"/>
    </source>
</evidence>
<dbReference type="Proteomes" id="UP001465755">
    <property type="component" value="Unassembled WGS sequence"/>
</dbReference>
<evidence type="ECO:0000256" key="2">
    <source>
        <dbReference type="ARBA" id="ARBA00022692"/>
    </source>
</evidence>
<dbReference type="PANTHER" id="PTHR46181">
    <property type="entry name" value="MITOCHONDRIAL GLYCINE TRANSPORTER"/>
    <property type="match status" value="1"/>
</dbReference>
<comment type="subcellular location">
    <subcellularLocation>
        <location evidence="1">Membrane</location>
        <topology evidence="1">Multi-pass membrane protein</topology>
    </subcellularLocation>
</comment>
<keyword evidence="2 4" id="KW-0812">Transmembrane</keyword>
<dbReference type="GO" id="GO:0015187">
    <property type="term" value="F:glycine transmembrane transporter activity"/>
    <property type="evidence" value="ECO:0007669"/>
    <property type="project" value="TreeGrafter"/>
</dbReference>
<dbReference type="InterPro" id="IPR018108">
    <property type="entry name" value="MCP_transmembrane"/>
</dbReference>
<dbReference type="PANTHER" id="PTHR46181:SF3">
    <property type="entry name" value="MITOCHONDRIAL GLYCINE TRANSPORTER"/>
    <property type="match status" value="1"/>
</dbReference>
<evidence type="ECO:0000313" key="7">
    <source>
        <dbReference type="Proteomes" id="UP001465755"/>
    </source>
</evidence>
<dbReference type="Pfam" id="PF00153">
    <property type="entry name" value="Mito_carr"/>
    <property type="match status" value="3"/>
</dbReference>
<dbReference type="AlphaFoldDB" id="A0AAW1PFB5"/>
<dbReference type="SUPFAM" id="SSF103506">
    <property type="entry name" value="Mitochondrial carrier"/>
    <property type="match status" value="1"/>
</dbReference>
<evidence type="ECO:0000256" key="3">
    <source>
        <dbReference type="ARBA" id="ARBA00023136"/>
    </source>
</evidence>
<feature type="repeat" description="Solcar" evidence="4">
    <location>
        <begin position="206"/>
        <end position="293"/>
    </location>
</feature>
<comment type="similarity">
    <text evidence="5">Belongs to the mitochondrial carrier (TC 2.A.29) family.</text>
</comment>
<keyword evidence="3 4" id="KW-0472">Membrane</keyword>
<feature type="repeat" description="Solcar" evidence="4">
    <location>
        <begin position="113"/>
        <end position="199"/>
    </location>
</feature>
<evidence type="ECO:0000256" key="5">
    <source>
        <dbReference type="RuleBase" id="RU000488"/>
    </source>
</evidence>
<name>A0AAW1PFB5_9CHLO</name>
<dbReference type="PROSITE" id="PS50920">
    <property type="entry name" value="SOLCAR"/>
    <property type="match status" value="3"/>
</dbReference>
<reference evidence="6 7" key="1">
    <citation type="journal article" date="2024" name="Nat. Commun.">
        <title>Phylogenomics reveals the evolutionary origins of lichenization in chlorophyte algae.</title>
        <authorList>
            <person name="Puginier C."/>
            <person name="Libourel C."/>
            <person name="Otte J."/>
            <person name="Skaloud P."/>
            <person name="Haon M."/>
            <person name="Grisel S."/>
            <person name="Petersen M."/>
            <person name="Berrin J.G."/>
            <person name="Delaux P.M."/>
            <person name="Dal Grande F."/>
            <person name="Keller J."/>
        </authorList>
    </citation>
    <scope>NUCLEOTIDE SEQUENCE [LARGE SCALE GENOMIC DNA]</scope>
    <source>
        <strain evidence="6 7">SAG 2036</strain>
    </source>
</reference>
<dbReference type="GO" id="GO:0005739">
    <property type="term" value="C:mitochondrion"/>
    <property type="evidence" value="ECO:0007669"/>
    <property type="project" value="TreeGrafter"/>
</dbReference>
<comment type="caution">
    <text evidence="6">The sequence shown here is derived from an EMBL/GenBank/DDBJ whole genome shotgun (WGS) entry which is preliminary data.</text>
</comment>
<feature type="repeat" description="Solcar" evidence="4">
    <location>
        <begin position="10"/>
        <end position="96"/>
    </location>
</feature>
<dbReference type="InterPro" id="IPR023395">
    <property type="entry name" value="MCP_dom_sf"/>
</dbReference>
<accession>A0AAW1PFB5</accession>
<evidence type="ECO:0000256" key="1">
    <source>
        <dbReference type="ARBA" id="ARBA00004141"/>
    </source>
</evidence>
<proteinExistence type="inferred from homology"/>
<keyword evidence="7" id="KW-1185">Reference proteome</keyword>
<organism evidence="6 7">
    <name type="scientific">Symbiochloris irregularis</name>
    <dbReference type="NCBI Taxonomy" id="706552"/>
    <lineage>
        <taxon>Eukaryota</taxon>
        <taxon>Viridiplantae</taxon>
        <taxon>Chlorophyta</taxon>
        <taxon>core chlorophytes</taxon>
        <taxon>Trebouxiophyceae</taxon>
        <taxon>Trebouxiales</taxon>
        <taxon>Trebouxiaceae</taxon>
        <taxon>Symbiochloris</taxon>
    </lineage>
</organism>
<dbReference type="Gene3D" id="1.50.40.10">
    <property type="entry name" value="Mitochondrial carrier domain"/>
    <property type="match status" value="2"/>
</dbReference>
<protein>
    <submittedName>
        <fullName evidence="6">Uncharacterized protein</fullName>
    </submittedName>
</protein>
<dbReference type="GO" id="GO:1904983">
    <property type="term" value="P:glycine import into mitochondrion"/>
    <property type="evidence" value="ECO:0007669"/>
    <property type="project" value="TreeGrafter"/>
</dbReference>